<evidence type="ECO:0000256" key="1">
    <source>
        <dbReference type="SAM" id="MobiDB-lite"/>
    </source>
</evidence>
<protein>
    <submittedName>
        <fullName evidence="2">Uncharacterized protein</fullName>
    </submittedName>
</protein>
<gene>
    <name evidence="2" type="ORF">Q9K02_14255</name>
</gene>
<name>A0ABT9HT21_9SPHN</name>
<comment type="caution">
    <text evidence="2">The sequence shown here is derived from an EMBL/GenBank/DDBJ whole genome shotgun (WGS) entry which is preliminary data.</text>
</comment>
<evidence type="ECO:0000313" key="2">
    <source>
        <dbReference type="EMBL" id="MDP4576300.1"/>
    </source>
</evidence>
<feature type="region of interest" description="Disordered" evidence="1">
    <location>
        <begin position="36"/>
        <end position="55"/>
    </location>
</feature>
<dbReference type="RefSeq" id="WP_305933548.1">
    <property type="nucleotide sequence ID" value="NZ_JAVAIM010000002.1"/>
</dbReference>
<keyword evidence="3" id="KW-1185">Reference proteome</keyword>
<proteinExistence type="predicted"/>
<feature type="compositionally biased region" description="Polar residues" evidence="1">
    <location>
        <begin position="36"/>
        <end position="45"/>
    </location>
</feature>
<dbReference type="EMBL" id="JAVAIM010000002">
    <property type="protein sequence ID" value="MDP4576300.1"/>
    <property type="molecule type" value="Genomic_DNA"/>
</dbReference>
<accession>A0ABT9HT21</accession>
<evidence type="ECO:0000313" key="3">
    <source>
        <dbReference type="Proteomes" id="UP001240639"/>
    </source>
</evidence>
<dbReference type="Proteomes" id="UP001240639">
    <property type="component" value="Unassembled WGS sequence"/>
</dbReference>
<organism evidence="2 3">
    <name type="scientific">Qipengyuania profundimaris</name>
    <dbReference type="NCBI Taxonomy" id="3067652"/>
    <lineage>
        <taxon>Bacteria</taxon>
        <taxon>Pseudomonadati</taxon>
        <taxon>Pseudomonadota</taxon>
        <taxon>Alphaproteobacteria</taxon>
        <taxon>Sphingomonadales</taxon>
        <taxon>Erythrobacteraceae</taxon>
        <taxon>Qipengyuania</taxon>
    </lineage>
</organism>
<sequence>MIKKLLLATIVVLGLVYGSGEDLSSVKRMVTSASNENARGFTGNSHDGWGADSGY</sequence>
<reference evidence="2 3" key="1">
    <citation type="submission" date="2023-08" db="EMBL/GenBank/DDBJ databases">
        <title>genomic of G39.</title>
        <authorList>
            <person name="Wang Y."/>
        </authorList>
    </citation>
    <scope>NUCLEOTIDE SEQUENCE [LARGE SCALE GENOMIC DNA]</scope>
    <source>
        <strain evidence="2 3">G39</strain>
    </source>
</reference>